<dbReference type="InterPro" id="IPR036452">
    <property type="entry name" value="Ribo_hydro-like"/>
</dbReference>
<dbReference type="InterPro" id="IPR001910">
    <property type="entry name" value="Inosine/uridine_hydrolase_dom"/>
</dbReference>
<dbReference type="SUPFAM" id="SSF53590">
    <property type="entry name" value="Nucleoside hydrolase"/>
    <property type="match status" value="1"/>
</dbReference>
<name>A0A9D1I7K3_9CLOT</name>
<dbReference type="AlphaFoldDB" id="A0A9D1I7K3"/>
<protein>
    <submittedName>
        <fullName evidence="2">Nucleoside hydrolase</fullName>
    </submittedName>
</protein>
<dbReference type="PANTHER" id="PTHR43264:SF1">
    <property type="entry name" value="INOSINE_URIDINE-PREFERRING NUCLEOSIDE HYDROLASE DOMAIN-CONTAINING PROTEIN"/>
    <property type="match status" value="1"/>
</dbReference>
<sequence length="309" mass="34801">MPMEYEPLKRVKREILLDTDIGPDCDDVGALALLHHFSKKYGIKVSGICNCTSNAYGCGAIDVIGRYCGAADIPIGMTDRKGFWDGPDTQHYNRLLSERFRTRYRPVGTYEPESAVKLYQKVLKAAEDKSVVFITIGMLNNIAELMDAAQELLERKVYAFITMAGCERKAQKEFNVECDADAFRKFSEEIRVPIFYSPFETGAGVLSGFDPEETAAFEDHPIDLSYRQYLAAMRTEKTCLNASYDLTAVHFAFEGEGRYYKLSEAGRMTCRPVTNETVFCTGMGKDRCIELNCPEEELGGYFSKILKNP</sequence>
<dbReference type="Proteomes" id="UP000824089">
    <property type="component" value="Unassembled WGS sequence"/>
</dbReference>
<dbReference type="GO" id="GO:0016799">
    <property type="term" value="F:hydrolase activity, hydrolyzing N-glycosyl compounds"/>
    <property type="evidence" value="ECO:0007669"/>
    <property type="project" value="InterPro"/>
</dbReference>
<reference evidence="2" key="1">
    <citation type="submission" date="2020-10" db="EMBL/GenBank/DDBJ databases">
        <authorList>
            <person name="Gilroy R."/>
        </authorList>
    </citation>
    <scope>NUCLEOTIDE SEQUENCE</scope>
    <source>
        <strain evidence="2">CHK195-4489</strain>
    </source>
</reference>
<evidence type="ECO:0000259" key="1">
    <source>
        <dbReference type="Pfam" id="PF01156"/>
    </source>
</evidence>
<evidence type="ECO:0000313" key="2">
    <source>
        <dbReference type="EMBL" id="HIU29444.1"/>
    </source>
</evidence>
<dbReference type="EMBL" id="DVMM01000081">
    <property type="protein sequence ID" value="HIU29444.1"/>
    <property type="molecule type" value="Genomic_DNA"/>
</dbReference>
<organism evidence="2 3">
    <name type="scientific">Candidatus Egerieisoma faecipullorum</name>
    <dbReference type="NCBI Taxonomy" id="2840963"/>
    <lineage>
        <taxon>Bacteria</taxon>
        <taxon>Bacillati</taxon>
        <taxon>Bacillota</taxon>
        <taxon>Clostridia</taxon>
        <taxon>Eubacteriales</taxon>
        <taxon>Clostridiaceae</taxon>
        <taxon>Clostridiaceae incertae sedis</taxon>
        <taxon>Candidatus Egerieisoma</taxon>
    </lineage>
</organism>
<evidence type="ECO:0000313" key="3">
    <source>
        <dbReference type="Proteomes" id="UP000824089"/>
    </source>
</evidence>
<gene>
    <name evidence="2" type="ORF">IAD50_04005</name>
</gene>
<proteinExistence type="predicted"/>
<dbReference type="Gene3D" id="3.90.245.10">
    <property type="entry name" value="Ribonucleoside hydrolase-like"/>
    <property type="match status" value="1"/>
</dbReference>
<dbReference type="PANTHER" id="PTHR43264">
    <property type="match status" value="1"/>
</dbReference>
<accession>A0A9D1I7K3</accession>
<keyword evidence="2" id="KW-0378">Hydrolase</keyword>
<feature type="domain" description="Inosine/uridine-preferring nucleoside hydrolase" evidence="1">
    <location>
        <begin position="15"/>
        <end position="203"/>
    </location>
</feature>
<reference evidence="2" key="2">
    <citation type="journal article" date="2021" name="PeerJ">
        <title>Extensive microbial diversity within the chicken gut microbiome revealed by metagenomics and culture.</title>
        <authorList>
            <person name="Gilroy R."/>
            <person name="Ravi A."/>
            <person name="Getino M."/>
            <person name="Pursley I."/>
            <person name="Horton D.L."/>
            <person name="Alikhan N.F."/>
            <person name="Baker D."/>
            <person name="Gharbi K."/>
            <person name="Hall N."/>
            <person name="Watson M."/>
            <person name="Adriaenssens E.M."/>
            <person name="Foster-Nyarko E."/>
            <person name="Jarju S."/>
            <person name="Secka A."/>
            <person name="Antonio M."/>
            <person name="Oren A."/>
            <person name="Chaudhuri R.R."/>
            <person name="La Ragione R."/>
            <person name="Hildebrand F."/>
            <person name="Pallen M.J."/>
        </authorList>
    </citation>
    <scope>NUCLEOTIDE SEQUENCE</scope>
    <source>
        <strain evidence="2">CHK195-4489</strain>
    </source>
</reference>
<dbReference type="Pfam" id="PF01156">
    <property type="entry name" value="IU_nuc_hydro"/>
    <property type="match status" value="1"/>
</dbReference>
<comment type="caution">
    <text evidence="2">The sequence shown here is derived from an EMBL/GenBank/DDBJ whole genome shotgun (WGS) entry which is preliminary data.</text>
</comment>